<gene>
    <name evidence="1" type="ORF">AGLY_000282</name>
</gene>
<evidence type="ECO:0000313" key="2">
    <source>
        <dbReference type="Proteomes" id="UP000475862"/>
    </source>
</evidence>
<dbReference type="EMBL" id="VYZN01000001">
    <property type="protein sequence ID" value="KAE9544740.1"/>
    <property type="molecule type" value="Genomic_DNA"/>
</dbReference>
<dbReference type="Proteomes" id="UP000475862">
    <property type="component" value="Unassembled WGS sequence"/>
</dbReference>
<keyword evidence="2" id="KW-1185">Reference proteome</keyword>
<evidence type="ECO:0000313" key="1">
    <source>
        <dbReference type="EMBL" id="KAE9544740.1"/>
    </source>
</evidence>
<comment type="caution">
    <text evidence="1">The sequence shown here is derived from an EMBL/GenBank/DDBJ whole genome shotgun (WGS) entry which is preliminary data.</text>
</comment>
<reference evidence="1 2" key="1">
    <citation type="submission" date="2019-08" db="EMBL/GenBank/DDBJ databases">
        <title>The genome of the soybean aphid Biotype 1, its phylome, world population structure and adaptation to the North American continent.</title>
        <authorList>
            <person name="Giordano R."/>
            <person name="Donthu R.K."/>
            <person name="Hernandez A.G."/>
            <person name="Wright C.L."/>
            <person name="Zimin A.V."/>
        </authorList>
    </citation>
    <scope>NUCLEOTIDE SEQUENCE [LARGE SCALE GENOMIC DNA]</scope>
    <source>
        <tissue evidence="1">Whole aphids</tissue>
    </source>
</reference>
<organism evidence="1 2">
    <name type="scientific">Aphis glycines</name>
    <name type="common">Soybean aphid</name>
    <dbReference type="NCBI Taxonomy" id="307491"/>
    <lineage>
        <taxon>Eukaryota</taxon>
        <taxon>Metazoa</taxon>
        <taxon>Ecdysozoa</taxon>
        <taxon>Arthropoda</taxon>
        <taxon>Hexapoda</taxon>
        <taxon>Insecta</taxon>
        <taxon>Pterygota</taxon>
        <taxon>Neoptera</taxon>
        <taxon>Paraneoptera</taxon>
        <taxon>Hemiptera</taxon>
        <taxon>Sternorrhyncha</taxon>
        <taxon>Aphidomorpha</taxon>
        <taxon>Aphidoidea</taxon>
        <taxon>Aphididae</taxon>
        <taxon>Aphidini</taxon>
        <taxon>Aphis</taxon>
        <taxon>Aphis</taxon>
    </lineage>
</organism>
<proteinExistence type="predicted"/>
<protein>
    <submittedName>
        <fullName evidence="1">Uncharacterized protein</fullName>
    </submittedName>
</protein>
<dbReference type="AlphaFoldDB" id="A0A6G0U7I8"/>
<accession>A0A6G0U7I8</accession>
<name>A0A6G0U7I8_APHGL</name>
<sequence>MRLLTSRSDTFHPTTEPSRKKYKCLGSLVTSSLGSVMEQIRGSKGSYIRQLRQLKFYRKLIQIYYAVNDCFKTRSSSPAPSSEPLYRHVGSYMFVLDNAADSCSRRNSSAVENADTHQNCGHVSYQLKVTKCKPQYRVGECKVRNRLDLLVCQPNPGLRDLALRVKTDCKCRACQPLDTNKTVNNSRHVADPHLQR</sequence>